<dbReference type="RefSeq" id="WP_006969914.1">
    <property type="nucleotide sequence ID" value="NZ_ABCS01000007.1"/>
</dbReference>
<name>A6FZL5_9BACT</name>
<keyword evidence="8 18" id="KW-0812">Transmembrane</keyword>
<keyword evidence="14" id="KW-0829">Tyrosine-protein kinase</keyword>
<feature type="domain" description="Polysaccharide chain length determinant N-terminal" evidence="19">
    <location>
        <begin position="67"/>
        <end position="156"/>
    </location>
</feature>
<evidence type="ECO:0000256" key="14">
    <source>
        <dbReference type="ARBA" id="ARBA00023137"/>
    </source>
</evidence>
<dbReference type="GO" id="GO:0004715">
    <property type="term" value="F:non-membrane spanning protein tyrosine kinase activity"/>
    <property type="evidence" value="ECO:0007669"/>
    <property type="project" value="UniProtKB-EC"/>
</dbReference>
<evidence type="ECO:0000313" key="21">
    <source>
        <dbReference type="EMBL" id="EDM80821.1"/>
    </source>
</evidence>
<dbReference type="NCBIfam" id="TIGR01007">
    <property type="entry name" value="eps_fam"/>
    <property type="match status" value="1"/>
</dbReference>
<dbReference type="Gene3D" id="3.40.50.300">
    <property type="entry name" value="P-loop containing nucleotide triphosphate hydrolases"/>
    <property type="match status" value="1"/>
</dbReference>
<evidence type="ECO:0000256" key="1">
    <source>
        <dbReference type="ARBA" id="ARBA00004429"/>
    </source>
</evidence>
<feature type="domain" description="AAA" evidence="20">
    <location>
        <begin position="596"/>
        <end position="735"/>
    </location>
</feature>
<evidence type="ECO:0000259" key="19">
    <source>
        <dbReference type="Pfam" id="PF02706"/>
    </source>
</evidence>
<dbReference type="EC" id="2.7.10.2" evidence="4"/>
<dbReference type="Proteomes" id="UP000005801">
    <property type="component" value="Unassembled WGS sequence"/>
</dbReference>
<evidence type="ECO:0000256" key="4">
    <source>
        <dbReference type="ARBA" id="ARBA00011903"/>
    </source>
</evidence>
<dbReference type="GO" id="GO:0005524">
    <property type="term" value="F:ATP binding"/>
    <property type="evidence" value="ECO:0007669"/>
    <property type="project" value="UniProtKB-KW"/>
</dbReference>
<dbReference type="InterPro" id="IPR005702">
    <property type="entry name" value="Wzc-like_C"/>
</dbReference>
<evidence type="ECO:0000256" key="5">
    <source>
        <dbReference type="ARBA" id="ARBA00022475"/>
    </source>
</evidence>
<evidence type="ECO:0000256" key="2">
    <source>
        <dbReference type="ARBA" id="ARBA00007316"/>
    </source>
</evidence>
<keyword evidence="13 18" id="KW-0472">Membrane</keyword>
<dbReference type="PANTHER" id="PTHR32309">
    <property type="entry name" value="TYROSINE-PROTEIN KINASE"/>
    <property type="match status" value="1"/>
</dbReference>
<dbReference type="AlphaFoldDB" id="A6FZL5"/>
<evidence type="ECO:0000256" key="13">
    <source>
        <dbReference type="ARBA" id="ARBA00023136"/>
    </source>
</evidence>
<keyword evidence="10" id="KW-0418">Kinase</keyword>
<dbReference type="Pfam" id="PF13614">
    <property type="entry name" value="AAA_31"/>
    <property type="match status" value="1"/>
</dbReference>
<evidence type="ECO:0000313" key="22">
    <source>
        <dbReference type="Proteomes" id="UP000005801"/>
    </source>
</evidence>
<dbReference type="InterPro" id="IPR003856">
    <property type="entry name" value="LPS_length_determ_N"/>
</dbReference>
<keyword evidence="6" id="KW-0997">Cell inner membrane</keyword>
<feature type="region of interest" description="Disordered" evidence="17">
    <location>
        <begin position="535"/>
        <end position="565"/>
    </location>
</feature>
<comment type="similarity">
    <text evidence="3">Belongs to the etk/wzc family.</text>
</comment>
<dbReference type="Pfam" id="PF02706">
    <property type="entry name" value="Wzz"/>
    <property type="match status" value="1"/>
</dbReference>
<protein>
    <recommendedName>
        <fullName evidence="4">non-specific protein-tyrosine kinase</fullName>
        <ecNumber evidence="4">2.7.10.2</ecNumber>
    </recommendedName>
</protein>
<evidence type="ECO:0000256" key="10">
    <source>
        <dbReference type="ARBA" id="ARBA00022777"/>
    </source>
</evidence>
<comment type="similarity">
    <text evidence="2">Belongs to the CpsD/CapB family.</text>
</comment>
<comment type="catalytic activity">
    <reaction evidence="15">
        <text>L-tyrosyl-[protein] + ATP = O-phospho-L-tyrosyl-[protein] + ADP + H(+)</text>
        <dbReference type="Rhea" id="RHEA:10596"/>
        <dbReference type="Rhea" id="RHEA-COMP:10136"/>
        <dbReference type="Rhea" id="RHEA-COMP:20101"/>
        <dbReference type="ChEBI" id="CHEBI:15378"/>
        <dbReference type="ChEBI" id="CHEBI:30616"/>
        <dbReference type="ChEBI" id="CHEBI:46858"/>
        <dbReference type="ChEBI" id="CHEBI:61978"/>
        <dbReference type="ChEBI" id="CHEBI:456216"/>
        <dbReference type="EC" id="2.7.10.2"/>
    </reaction>
</comment>
<evidence type="ECO:0000256" key="11">
    <source>
        <dbReference type="ARBA" id="ARBA00022840"/>
    </source>
</evidence>
<keyword evidence="5" id="KW-1003">Cell membrane</keyword>
<evidence type="ECO:0000256" key="3">
    <source>
        <dbReference type="ARBA" id="ARBA00008883"/>
    </source>
</evidence>
<keyword evidence="7" id="KW-0808">Transferase</keyword>
<dbReference type="SUPFAM" id="SSF52540">
    <property type="entry name" value="P-loop containing nucleoside triphosphate hydrolases"/>
    <property type="match status" value="1"/>
</dbReference>
<feature type="compositionally biased region" description="Basic residues" evidence="17">
    <location>
        <begin position="546"/>
        <end position="557"/>
    </location>
</feature>
<dbReference type="eggNOG" id="COG3206">
    <property type="taxonomic scope" value="Bacteria"/>
</dbReference>
<dbReference type="PANTHER" id="PTHR32309:SF13">
    <property type="entry name" value="FERRIC ENTEROBACTIN TRANSPORT PROTEIN FEPE"/>
    <property type="match status" value="1"/>
</dbReference>
<accession>A6FZL5</accession>
<feature type="region of interest" description="Disordered" evidence="17">
    <location>
        <begin position="1"/>
        <end position="43"/>
    </location>
</feature>
<evidence type="ECO:0000256" key="17">
    <source>
        <dbReference type="SAM" id="MobiDB-lite"/>
    </source>
</evidence>
<evidence type="ECO:0000256" key="8">
    <source>
        <dbReference type="ARBA" id="ARBA00022692"/>
    </source>
</evidence>
<dbReference type="STRING" id="391625.PPSIR1_27963"/>
<comment type="subcellular location">
    <subcellularLocation>
        <location evidence="1">Cell inner membrane</location>
        <topology evidence="1">Multi-pass membrane protein</topology>
    </subcellularLocation>
</comment>
<dbReference type="eggNOG" id="COG0489">
    <property type="taxonomic scope" value="Bacteria"/>
</dbReference>
<feature type="coiled-coil region" evidence="16">
    <location>
        <begin position="245"/>
        <end position="272"/>
    </location>
</feature>
<evidence type="ECO:0000256" key="16">
    <source>
        <dbReference type="SAM" id="Coils"/>
    </source>
</evidence>
<evidence type="ECO:0000256" key="6">
    <source>
        <dbReference type="ARBA" id="ARBA00022519"/>
    </source>
</evidence>
<dbReference type="InterPro" id="IPR027417">
    <property type="entry name" value="P-loop_NTPase"/>
</dbReference>
<proteinExistence type="inferred from homology"/>
<evidence type="ECO:0000256" key="9">
    <source>
        <dbReference type="ARBA" id="ARBA00022741"/>
    </source>
</evidence>
<gene>
    <name evidence="21" type="ORF">PPSIR1_27963</name>
</gene>
<evidence type="ECO:0000256" key="18">
    <source>
        <dbReference type="SAM" id="Phobius"/>
    </source>
</evidence>
<evidence type="ECO:0000259" key="20">
    <source>
        <dbReference type="Pfam" id="PF13614"/>
    </source>
</evidence>
<dbReference type="CDD" id="cd05387">
    <property type="entry name" value="BY-kinase"/>
    <property type="match status" value="1"/>
</dbReference>
<feature type="transmembrane region" description="Helical" evidence="18">
    <location>
        <begin position="481"/>
        <end position="502"/>
    </location>
</feature>
<sequence length="782" mass="85418">MTEHRDLGPVAGPPGHPSHLATASAPSWTAPPPGWGPSRPGWPSHRPPPYAAYELDESAHDPAITSIFDVLAILRRRWLLVASATALSLTVGVLLLTLLPKQWRAEVSLLLNPSGPEVLDEVDGVEEELDSFGYRQYYRTQREVISSRTVAEASIARLGLAEDPEFLGVDHIHDANERAEAAAEIDPVERLREIVSIREVNESRVVRIRVEYPDPERAAEIANTLAATYLEYITGERVDDGARAQRDLSKELGEARTRLRAAERALADFKTEHAITTIALEDRQSVVTTKILELSEQAQAAQAARIAAEDLYDEAKRLHAKGAYSGAAALLDPSQQTIFDDLLRERLAAQKDFLALDLRYGDQHPRWREANERHALIDATIEAEADSHLATFAARYRAAKATQVKLEAALKAEQNRALELSELEPEYRELARTVADAEDIYGVLARRDTEVGLTNRVEGRPPVEILDPATAGREPVRPRMALGLAAAGLIGLVLGGLGAVAVDLRDYTIRELGDLELAVAGWDLPVLGQLPRMPLDPKLGGANHRDQRRHRDLHTHAHPQSPMAEQARGIRAAVGFALSRQEQHCLLVTSPASSEGKSSTALNLALSWCQAGKRVVLVDADMRRPRLHEVFAMPLASLDHGLATVLTGGSSLDDALVPGEALDGAPESLSILPCGPLPATPAELLDGHGFRRTLAELRQRFDVVIFDTPPLMPVVDALILARQVDGVVLVARCGASSRADVQRSLGLLRRHDTNLLGLVLNDVELRERSGYYRYGEYSAPSA</sequence>
<dbReference type="InterPro" id="IPR050445">
    <property type="entry name" value="Bact_polysacc_biosynth/exp"/>
</dbReference>
<dbReference type="EMBL" id="ABCS01000007">
    <property type="protein sequence ID" value="EDM80821.1"/>
    <property type="molecule type" value="Genomic_DNA"/>
</dbReference>
<evidence type="ECO:0000256" key="15">
    <source>
        <dbReference type="ARBA" id="ARBA00051245"/>
    </source>
</evidence>
<keyword evidence="11" id="KW-0067">ATP-binding</keyword>
<keyword evidence="16" id="KW-0175">Coiled coil</keyword>
<dbReference type="InterPro" id="IPR025669">
    <property type="entry name" value="AAA_dom"/>
</dbReference>
<dbReference type="OrthoDB" id="9812433at2"/>
<evidence type="ECO:0000256" key="7">
    <source>
        <dbReference type="ARBA" id="ARBA00022679"/>
    </source>
</evidence>
<reference evidence="21 22" key="1">
    <citation type="submission" date="2007-06" db="EMBL/GenBank/DDBJ databases">
        <authorList>
            <person name="Shimkets L."/>
            <person name="Ferriera S."/>
            <person name="Johnson J."/>
            <person name="Kravitz S."/>
            <person name="Beeson K."/>
            <person name="Sutton G."/>
            <person name="Rogers Y.-H."/>
            <person name="Friedman R."/>
            <person name="Frazier M."/>
            <person name="Venter J.C."/>
        </authorList>
    </citation>
    <scope>NUCLEOTIDE SEQUENCE [LARGE SCALE GENOMIC DNA]</scope>
    <source>
        <strain evidence="21 22">SIR-1</strain>
    </source>
</reference>
<dbReference type="GO" id="GO:0005886">
    <property type="term" value="C:plasma membrane"/>
    <property type="evidence" value="ECO:0007669"/>
    <property type="project" value="UniProtKB-SubCell"/>
</dbReference>
<comment type="caution">
    <text evidence="21">The sequence shown here is derived from an EMBL/GenBank/DDBJ whole genome shotgun (WGS) entry which is preliminary data.</text>
</comment>
<keyword evidence="22" id="KW-1185">Reference proteome</keyword>
<evidence type="ECO:0000256" key="12">
    <source>
        <dbReference type="ARBA" id="ARBA00022989"/>
    </source>
</evidence>
<feature type="transmembrane region" description="Helical" evidence="18">
    <location>
        <begin position="78"/>
        <end position="99"/>
    </location>
</feature>
<keyword evidence="9" id="KW-0547">Nucleotide-binding</keyword>
<organism evidence="21 22">
    <name type="scientific">Plesiocystis pacifica SIR-1</name>
    <dbReference type="NCBI Taxonomy" id="391625"/>
    <lineage>
        <taxon>Bacteria</taxon>
        <taxon>Pseudomonadati</taxon>
        <taxon>Myxococcota</taxon>
        <taxon>Polyangia</taxon>
        <taxon>Nannocystales</taxon>
        <taxon>Nannocystaceae</taxon>
        <taxon>Plesiocystis</taxon>
    </lineage>
</organism>
<keyword evidence="12 18" id="KW-1133">Transmembrane helix</keyword>